<dbReference type="Gene3D" id="3.90.79.10">
    <property type="entry name" value="Nucleoside Triphosphate Pyrophosphohydrolase"/>
    <property type="match status" value="1"/>
</dbReference>
<dbReference type="PANTHER" id="PTHR11839">
    <property type="entry name" value="UDP/ADP-SUGAR PYROPHOSPHATASE"/>
    <property type="match status" value="1"/>
</dbReference>
<dbReference type="GO" id="GO:0019693">
    <property type="term" value="P:ribose phosphate metabolic process"/>
    <property type="evidence" value="ECO:0007669"/>
    <property type="project" value="TreeGrafter"/>
</dbReference>
<evidence type="ECO:0000256" key="4">
    <source>
        <dbReference type="ARBA" id="ARBA00013297"/>
    </source>
</evidence>
<dbReference type="PROSITE" id="PS51462">
    <property type="entry name" value="NUDIX"/>
    <property type="match status" value="1"/>
</dbReference>
<dbReference type="NCBIfam" id="TIGR00052">
    <property type="entry name" value="nudix-type nucleoside diphosphatase, YffH/AdpP family"/>
    <property type="match status" value="1"/>
</dbReference>
<sequence>MRPTKVSVIERTAAFRGYFHVDRVRLRHELYSGATGPEIVREVFERGHAAAVLLYDADADVVVLIEQFRPGPWAAGEEPWMLEIVAGIIDAGETVEAVARRECQEECGLIPDELVPITRVFVSPGVMTETVALYCGRVDSRAAGGVHGLAEEGEDIRVVPMAAEAFIDLAQSGALTNATAALAGYWFALNRASLRARWRTGDVSPGSSAA</sequence>
<keyword evidence="7 13" id="KW-0460">Magnesium</keyword>
<dbReference type="eggNOG" id="COG0494">
    <property type="taxonomic scope" value="Bacteria"/>
</dbReference>
<evidence type="ECO:0000256" key="5">
    <source>
        <dbReference type="ARBA" id="ARBA00022723"/>
    </source>
</evidence>
<dbReference type="GO" id="GO:0047631">
    <property type="term" value="F:ADP-ribose diphosphatase activity"/>
    <property type="evidence" value="ECO:0007669"/>
    <property type="project" value="UniProtKB-EC"/>
</dbReference>
<dbReference type="GO" id="GO:0006753">
    <property type="term" value="P:nucleoside phosphate metabolic process"/>
    <property type="evidence" value="ECO:0007669"/>
    <property type="project" value="TreeGrafter"/>
</dbReference>
<accession>Q2RU70</accession>
<keyword evidence="6 16" id="KW-0378">Hydrolase</keyword>
<dbReference type="KEGG" id="rru:Rru_A1525"/>
<dbReference type="GO" id="GO:0046872">
    <property type="term" value="F:metal ion binding"/>
    <property type="evidence" value="ECO:0007669"/>
    <property type="project" value="UniProtKB-KW"/>
</dbReference>
<keyword evidence="17" id="KW-1185">Reference proteome</keyword>
<dbReference type="EMBL" id="CP000230">
    <property type="protein sequence ID" value="ABC22325.1"/>
    <property type="molecule type" value="Genomic_DNA"/>
</dbReference>
<dbReference type="PhylomeDB" id="Q2RU70"/>
<dbReference type="SUPFAM" id="SSF55811">
    <property type="entry name" value="Nudix"/>
    <property type="match status" value="1"/>
</dbReference>
<gene>
    <name evidence="16" type="ordered locus">Rru_A1525</name>
</gene>
<dbReference type="CDD" id="cd24155">
    <property type="entry name" value="NUDIX_ADPRase"/>
    <property type="match status" value="1"/>
</dbReference>
<feature type="binding site" evidence="13">
    <location>
        <position position="106"/>
    </location>
    <ligand>
        <name>Mg(2+)</name>
        <dbReference type="ChEBI" id="CHEBI:18420"/>
        <label>1</label>
    </ligand>
</feature>
<dbReference type="STRING" id="269796.Rru_A1525"/>
<evidence type="ECO:0000256" key="1">
    <source>
        <dbReference type="ARBA" id="ARBA00001946"/>
    </source>
</evidence>
<evidence type="ECO:0000256" key="13">
    <source>
        <dbReference type="PIRSR" id="PIRSR604385-2"/>
    </source>
</evidence>
<feature type="binding site" evidence="13">
    <location>
        <position position="154"/>
    </location>
    <ligand>
        <name>Mg(2+)</name>
        <dbReference type="ChEBI" id="CHEBI:18420"/>
        <label>1</label>
    </ligand>
</feature>
<evidence type="ECO:0000256" key="12">
    <source>
        <dbReference type="ARBA" id="ARBA00049546"/>
    </source>
</evidence>
<dbReference type="Pfam" id="PF00293">
    <property type="entry name" value="NUDIX"/>
    <property type="match status" value="1"/>
</dbReference>
<dbReference type="GO" id="GO:0005829">
    <property type="term" value="C:cytosol"/>
    <property type="evidence" value="ECO:0007669"/>
    <property type="project" value="TreeGrafter"/>
</dbReference>
<name>Q2RU70_RHORT</name>
<keyword evidence="5 13" id="KW-0479">Metal-binding</keyword>
<evidence type="ECO:0000256" key="11">
    <source>
        <dbReference type="ARBA" id="ARBA00033056"/>
    </source>
</evidence>
<dbReference type="InterPro" id="IPR004385">
    <property type="entry name" value="NDP_pyrophosphatase"/>
</dbReference>
<reference evidence="16 17" key="1">
    <citation type="journal article" date="2011" name="Stand. Genomic Sci.">
        <title>Complete genome sequence of Rhodospirillum rubrum type strain (S1).</title>
        <authorList>
            <person name="Munk A.C."/>
            <person name="Copeland A."/>
            <person name="Lucas S."/>
            <person name="Lapidus A."/>
            <person name="Del Rio T.G."/>
            <person name="Barry K."/>
            <person name="Detter J.C."/>
            <person name="Hammon N."/>
            <person name="Israni S."/>
            <person name="Pitluck S."/>
            <person name="Brettin T."/>
            <person name="Bruce D."/>
            <person name="Han C."/>
            <person name="Tapia R."/>
            <person name="Gilna P."/>
            <person name="Schmutz J."/>
            <person name="Larimer F."/>
            <person name="Land M."/>
            <person name="Kyrpides N.C."/>
            <person name="Mavromatis K."/>
            <person name="Richardson P."/>
            <person name="Rohde M."/>
            <person name="Goker M."/>
            <person name="Klenk H.P."/>
            <person name="Zhang Y."/>
            <person name="Roberts G.P."/>
            <person name="Reslewic S."/>
            <person name="Schwartz D.C."/>
        </authorList>
    </citation>
    <scope>NUCLEOTIDE SEQUENCE [LARGE SCALE GENOMIC DNA]</scope>
    <source>
        <strain evidence="17">ATCC 11170 / ATH 1.1.1 / DSM 467 / LMG 4362 / NCIMB 8255 / S1</strain>
    </source>
</reference>
<dbReference type="EnsemblBacteria" id="ABC22325">
    <property type="protein sequence ID" value="ABC22325"/>
    <property type="gene ID" value="Rru_A1525"/>
</dbReference>
<evidence type="ECO:0000259" key="15">
    <source>
        <dbReference type="PROSITE" id="PS51462"/>
    </source>
</evidence>
<evidence type="ECO:0000256" key="8">
    <source>
        <dbReference type="ARBA" id="ARBA00025164"/>
    </source>
</evidence>
<protein>
    <recommendedName>
        <fullName evidence="4">ADP-ribose pyrophosphatase</fullName>
        <ecNumber evidence="3">3.6.1.13</ecNumber>
    </recommendedName>
    <alternativeName>
        <fullName evidence="9">ADP-ribose diphosphatase</fullName>
    </alternativeName>
    <alternativeName>
        <fullName evidence="11">ADP-ribose phosphohydrolase</fullName>
    </alternativeName>
    <alternativeName>
        <fullName evidence="10">Adenosine diphosphoribose pyrophosphatase</fullName>
    </alternativeName>
</protein>
<dbReference type="HOGENOM" id="CLU_062658_6_1_5"/>
<evidence type="ECO:0000256" key="3">
    <source>
        <dbReference type="ARBA" id="ARBA00012453"/>
    </source>
</evidence>
<feature type="domain" description="Nudix hydrolase" evidence="15">
    <location>
        <begin position="45"/>
        <end position="183"/>
    </location>
</feature>
<comment type="cofactor">
    <cofactor evidence="1 13">
        <name>Mg(2+)</name>
        <dbReference type="ChEBI" id="CHEBI:18420"/>
    </cofactor>
</comment>
<comment type="function">
    <text evidence="8">Acts on ADP-mannose and ADP-glucose as well as ADP-ribose. Prevents glycogen biosynthesis. The reaction catalyzed by this enzyme is a limiting step of the gluconeogenic process.</text>
</comment>
<evidence type="ECO:0000313" key="17">
    <source>
        <dbReference type="Proteomes" id="UP000001929"/>
    </source>
</evidence>
<evidence type="ECO:0000256" key="7">
    <source>
        <dbReference type="ARBA" id="ARBA00022842"/>
    </source>
</evidence>
<feature type="binding site" evidence="13">
    <location>
        <position position="102"/>
    </location>
    <ligand>
        <name>Mg(2+)</name>
        <dbReference type="ChEBI" id="CHEBI:18420"/>
        <label>1</label>
    </ligand>
</feature>
<proteinExistence type="inferred from homology"/>
<organism evidence="16 17">
    <name type="scientific">Rhodospirillum rubrum (strain ATCC 11170 / ATH 1.1.1 / DSM 467 / LMG 4362 / NCIMB 8255 / S1)</name>
    <dbReference type="NCBI Taxonomy" id="269796"/>
    <lineage>
        <taxon>Bacteria</taxon>
        <taxon>Pseudomonadati</taxon>
        <taxon>Pseudomonadota</taxon>
        <taxon>Alphaproteobacteria</taxon>
        <taxon>Rhodospirillales</taxon>
        <taxon>Rhodospirillaceae</taxon>
        <taxon>Rhodospirillum</taxon>
    </lineage>
</organism>
<dbReference type="EC" id="3.6.1.13" evidence="3"/>
<evidence type="ECO:0000256" key="6">
    <source>
        <dbReference type="ARBA" id="ARBA00022801"/>
    </source>
</evidence>
<dbReference type="RefSeq" id="WP_011389278.1">
    <property type="nucleotide sequence ID" value="NC_007643.1"/>
</dbReference>
<dbReference type="Proteomes" id="UP000001929">
    <property type="component" value="Chromosome"/>
</dbReference>
<comment type="similarity">
    <text evidence="2">Belongs to the Nudix hydrolase family. NudF subfamily.</text>
</comment>
<dbReference type="PANTHER" id="PTHR11839:SF5">
    <property type="entry name" value="ADP-RIBOSE PYROPHOSPHATASE"/>
    <property type="match status" value="1"/>
</dbReference>
<evidence type="ECO:0000256" key="14">
    <source>
        <dbReference type="PIRSR" id="PIRSR604385-3"/>
    </source>
</evidence>
<feature type="binding site" evidence="13">
    <location>
        <position position="86"/>
    </location>
    <ligand>
        <name>Mg(2+)</name>
        <dbReference type="ChEBI" id="CHEBI:18420"/>
        <label>1</label>
    </ligand>
</feature>
<evidence type="ECO:0000256" key="2">
    <source>
        <dbReference type="ARBA" id="ARBA00007482"/>
    </source>
</evidence>
<dbReference type="InterPro" id="IPR015797">
    <property type="entry name" value="NUDIX_hydrolase-like_dom_sf"/>
</dbReference>
<dbReference type="AlphaFoldDB" id="Q2RU70"/>
<dbReference type="PATRIC" id="fig|269796.9.peg.1595"/>
<dbReference type="GO" id="GO:0019144">
    <property type="term" value="F:ADP-sugar diphosphatase activity"/>
    <property type="evidence" value="ECO:0007669"/>
    <property type="project" value="TreeGrafter"/>
</dbReference>
<dbReference type="InterPro" id="IPR000086">
    <property type="entry name" value="NUDIX_hydrolase_dom"/>
</dbReference>
<comment type="catalytic activity">
    <reaction evidence="12">
        <text>ADP-D-ribose + H2O = D-ribose 5-phosphate + AMP + 2 H(+)</text>
        <dbReference type="Rhea" id="RHEA:10412"/>
        <dbReference type="ChEBI" id="CHEBI:15377"/>
        <dbReference type="ChEBI" id="CHEBI:15378"/>
        <dbReference type="ChEBI" id="CHEBI:57967"/>
        <dbReference type="ChEBI" id="CHEBI:78346"/>
        <dbReference type="ChEBI" id="CHEBI:456215"/>
        <dbReference type="EC" id="3.6.1.13"/>
    </reaction>
</comment>
<evidence type="ECO:0000256" key="10">
    <source>
        <dbReference type="ARBA" id="ARBA00030308"/>
    </source>
</evidence>
<evidence type="ECO:0000256" key="9">
    <source>
        <dbReference type="ARBA" id="ARBA00030162"/>
    </source>
</evidence>
<feature type="short sequence motif" description="Nudix box" evidence="14">
    <location>
        <begin position="87"/>
        <end position="109"/>
    </location>
</feature>
<evidence type="ECO:0000313" key="16">
    <source>
        <dbReference type="EMBL" id="ABC22325.1"/>
    </source>
</evidence>